<name>A0A7S1A5H1_NOCSC</name>
<dbReference type="GO" id="GO:0005737">
    <property type="term" value="C:cytoplasm"/>
    <property type="evidence" value="ECO:0007669"/>
    <property type="project" value="TreeGrafter"/>
</dbReference>
<evidence type="ECO:0000313" key="5">
    <source>
        <dbReference type="EMBL" id="CAD8842433.1"/>
    </source>
</evidence>
<feature type="transmembrane region" description="Helical" evidence="3">
    <location>
        <begin position="13"/>
        <end position="36"/>
    </location>
</feature>
<reference evidence="5" key="1">
    <citation type="submission" date="2021-01" db="EMBL/GenBank/DDBJ databases">
        <authorList>
            <person name="Corre E."/>
            <person name="Pelletier E."/>
            <person name="Niang G."/>
            <person name="Scheremetjew M."/>
            <person name="Finn R."/>
            <person name="Kale V."/>
            <person name="Holt S."/>
            <person name="Cochrane G."/>
            <person name="Meng A."/>
            <person name="Brown T."/>
            <person name="Cohen L."/>
        </authorList>
    </citation>
    <scope>NUCLEOTIDE SEQUENCE</scope>
</reference>
<keyword evidence="3" id="KW-0812">Transmembrane</keyword>
<dbReference type="PANTHER" id="PTHR12962:SF1">
    <property type="entry name" value="COLD SHOCK DOMAIN-CONTAINING PROTEIN CG9705"/>
    <property type="match status" value="1"/>
</dbReference>
<dbReference type="SMART" id="SM00357">
    <property type="entry name" value="CSP"/>
    <property type="match status" value="5"/>
</dbReference>
<dbReference type="SUPFAM" id="SSF50249">
    <property type="entry name" value="Nucleic acid-binding proteins"/>
    <property type="match status" value="6"/>
</dbReference>
<evidence type="ECO:0000259" key="4">
    <source>
        <dbReference type="PROSITE" id="PS51857"/>
    </source>
</evidence>
<keyword evidence="3" id="KW-0472">Membrane</keyword>
<organism evidence="5">
    <name type="scientific">Noctiluca scintillans</name>
    <name type="common">Sea sparkle</name>
    <name type="synonym">Red tide dinoflagellate</name>
    <dbReference type="NCBI Taxonomy" id="2966"/>
    <lineage>
        <taxon>Eukaryota</taxon>
        <taxon>Sar</taxon>
        <taxon>Alveolata</taxon>
        <taxon>Dinophyceae</taxon>
        <taxon>Noctilucales</taxon>
        <taxon>Noctilucaceae</taxon>
        <taxon>Noctiluca</taxon>
    </lineage>
</organism>
<keyword evidence="3" id="KW-1133">Transmembrane helix</keyword>
<dbReference type="GO" id="GO:0043488">
    <property type="term" value="P:regulation of mRNA stability"/>
    <property type="evidence" value="ECO:0007669"/>
    <property type="project" value="TreeGrafter"/>
</dbReference>
<accession>A0A7S1A5H1</accession>
<dbReference type="EMBL" id="HBFQ01023834">
    <property type="protein sequence ID" value="CAD8842433.1"/>
    <property type="molecule type" value="Transcribed_RNA"/>
</dbReference>
<sequence>MKLLFLDAALTDALSVFMFEEAVALTIVAVGVLMVFNRTKISILPDHLRFWCHGQLFCKPDEQHGQGFVRSYSNSKEFGFIQCPGIAKDVFFHRNDCVPLEGFLHAGVEVTFEKYWSPGGSMRAKNLQIVSDPLQDPDFKDEQENSNSLVPRLDTLKVDPVLPAPLRASPGRSTSAASTTSGDVDEPLSPTSSQNTETKETVSGERLRGTVVSFDASSGYGLIVSPVEKDGIWFSRRKCSHADDDWSVRAGDTVMFTRGSRRKCGKPFAENVAPVDDCSDTKDWPAVASSRPKSGGETANSLETVSGAIVDKQGDSEISWECEGRLKSFSSRQAFGFIVASGVSEDVWFHAVDLPREQGGLVEVGRTVSFQMYLSPGGRLRARHIVLSPSGSAEAGTKTAEDAITSCGVNEAGGTKEVFVGKLGQRGEACEGRVKKFCHVQSIGFIRSATVSDDIWFCADDLARSCGEHLRNGQLVIFELYYSSTGRPRARHVVSQDSEPNETLRTGIVKRTSGCQYFGRIKSPDMQQDVFFNRDAIIGSEDEVASGVLVQYVLWWSATNRPRAKCVKRMLVEWSRSDPVSYLGRITSFRSDVGLGTITCEALDEEISVSREAIFGACDIVSSASEKLLRADRILEFRIESHPVVGSRAYDCKLVQRPDEKGVVKSFNAVHGFGFLTNDTSDGDVFFSSKDMIEVFDAVPGMVVSFEPSTSQSGKIRARGIRLCS</sequence>
<dbReference type="GO" id="GO:0003730">
    <property type="term" value="F:mRNA 3'-UTR binding"/>
    <property type="evidence" value="ECO:0007669"/>
    <property type="project" value="TreeGrafter"/>
</dbReference>
<keyword evidence="1" id="KW-0597">Phosphoprotein</keyword>
<gene>
    <name evidence="5" type="ORF">NSCI0253_LOCUS16781</name>
</gene>
<evidence type="ECO:0000256" key="1">
    <source>
        <dbReference type="ARBA" id="ARBA00022553"/>
    </source>
</evidence>
<feature type="region of interest" description="Disordered" evidence="2">
    <location>
        <begin position="286"/>
        <end position="306"/>
    </location>
</feature>
<dbReference type="PROSITE" id="PS51857">
    <property type="entry name" value="CSD_2"/>
    <property type="match status" value="1"/>
</dbReference>
<dbReference type="CDD" id="cd04458">
    <property type="entry name" value="CSP_CDS"/>
    <property type="match status" value="2"/>
</dbReference>
<dbReference type="InterPro" id="IPR002059">
    <property type="entry name" value="CSP_DNA-bd"/>
</dbReference>
<dbReference type="AlphaFoldDB" id="A0A7S1A5H1"/>
<feature type="region of interest" description="Disordered" evidence="2">
    <location>
        <begin position="133"/>
        <end position="204"/>
    </location>
</feature>
<dbReference type="Gene3D" id="2.40.50.140">
    <property type="entry name" value="Nucleic acid-binding proteins"/>
    <property type="match status" value="6"/>
</dbReference>
<dbReference type="InterPro" id="IPR012340">
    <property type="entry name" value="NA-bd_OB-fold"/>
</dbReference>
<dbReference type="PANTHER" id="PTHR12962">
    <property type="entry name" value="CALCIUM-REGULATED HEAT STABLE PROTEIN CRHSP-24-RELATED"/>
    <property type="match status" value="1"/>
</dbReference>
<protein>
    <recommendedName>
        <fullName evidence="4">CSD domain-containing protein</fullName>
    </recommendedName>
</protein>
<feature type="domain" description="CSD" evidence="4">
    <location>
        <begin position="659"/>
        <end position="723"/>
    </location>
</feature>
<evidence type="ECO:0000256" key="3">
    <source>
        <dbReference type="SAM" id="Phobius"/>
    </source>
</evidence>
<evidence type="ECO:0000256" key="2">
    <source>
        <dbReference type="SAM" id="MobiDB-lite"/>
    </source>
</evidence>
<feature type="compositionally biased region" description="Low complexity" evidence="2">
    <location>
        <begin position="167"/>
        <end position="182"/>
    </location>
</feature>
<dbReference type="InterPro" id="IPR011129">
    <property type="entry name" value="CSD"/>
</dbReference>
<dbReference type="InterPro" id="IPR052069">
    <property type="entry name" value="Ca-reg_mRNA-binding_domain"/>
</dbReference>
<proteinExistence type="predicted"/>